<protein>
    <recommendedName>
        <fullName evidence="4">MORN repeat protein</fullName>
    </recommendedName>
</protein>
<name>A0ABW3RBT7_9FLAO</name>
<keyword evidence="3" id="KW-1185">Reference proteome</keyword>
<dbReference type="RefSeq" id="WP_311938213.1">
    <property type="nucleotide sequence ID" value="NZ_JAVSCK010000002.1"/>
</dbReference>
<evidence type="ECO:0000313" key="3">
    <source>
        <dbReference type="Proteomes" id="UP001597163"/>
    </source>
</evidence>
<evidence type="ECO:0008006" key="4">
    <source>
        <dbReference type="Google" id="ProtNLM"/>
    </source>
</evidence>
<dbReference type="Proteomes" id="UP001597163">
    <property type="component" value="Unassembled WGS sequence"/>
</dbReference>
<keyword evidence="1" id="KW-0732">Signal</keyword>
<evidence type="ECO:0000313" key="2">
    <source>
        <dbReference type="EMBL" id="MFD1162187.1"/>
    </source>
</evidence>
<gene>
    <name evidence="2" type="ORF">ACFQ2E_07150</name>
</gene>
<evidence type="ECO:0000256" key="1">
    <source>
        <dbReference type="SAM" id="SignalP"/>
    </source>
</evidence>
<organism evidence="2 3">
    <name type="scientific">Hwangdonia seohaensis</name>
    <dbReference type="NCBI Taxonomy" id="1240727"/>
    <lineage>
        <taxon>Bacteria</taxon>
        <taxon>Pseudomonadati</taxon>
        <taxon>Bacteroidota</taxon>
        <taxon>Flavobacteriia</taxon>
        <taxon>Flavobacteriales</taxon>
        <taxon>Flavobacteriaceae</taxon>
        <taxon>Hwangdonia</taxon>
    </lineage>
</organism>
<accession>A0ABW3RBT7</accession>
<dbReference type="EMBL" id="JBHTLJ010000002">
    <property type="protein sequence ID" value="MFD1162187.1"/>
    <property type="molecule type" value="Genomic_DNA"/>
</dbReference>
<proteinExistence type="predicted"/>
<reference evidence="3" key="1">
    <citation type="journal article" date="2019" name="Int. J. Syst. Evol. Microbiol.">
        <title>The Global Catalogue of Microorganisms (GCM) 10K type strain sequencing project: providing services to taxonomists for standard genome sequencing and annotation.</title>
        <authorList>
            <consortium name="The Broad Institute Genomics Platform"/>
            <consortium name="The Broad Institute Genome Sequencing Center for Infectious Disease"/>
            <person name="Wu L."/>
            <person name="Ma J."/>
        </authorList>
    </citation>
    <scope>NUCLEOTIDE SEQUENCE [LARGE SCALE GENOMIC DNA]</scope>
    <source>
        <strain evidence="3">CCUG 63246</strain>
    </source>
</reference>
<feature type="chain" id="PRO_5047501928" description="MORN repeat protein" evidence="1">
    <location>
        <begin position="19"/>
        <end position="187"/>
    </location>
</feature>
<feature type="signal peptide" evidence="1">
    <location>
        <begin position="1"/>
        <end position="18"/>
    </location>
</feature>
<sequence>MKNLIFAFALLFIGSAMAQEKPKEVKQETKVKIVKTKNDKETSEKKVKVITRETADVKLDKKDENKVNQNRVNATKKVEKMVMVDDDNDADYDVLTKETFFVSGNETYKFTPNERGFDIIFDKDENEFVKIGKAWSTSASGNYIIRGEMHNGIGYFDKNGNFVVEYFDDASKRIKKMTYSKESKDMR</sequence>
<comment type="caution">
    <text evidence="2">The sequence shown here is derived from an EMBL/GenBank/DDBJ whole genome shotgun (WGS) entry which is preliminary data.</text>
</comment>